<dbReference type="Pfam" id="PF05186">
    <property type="entry name" value="Dpy-30"/>
    <property type="match status" value="1"/>
</dbReference>
<protein>
    <submittedName>
        <fullName evidence="1">Uncharacterized protein</fullName>
    </submittedName>
</protein>
<proteinExistence type="predicted"/>
<dbReference type="Proteomes" id="UP000075714">
    <property type="component" value="Unassembled WGS sequence"/>
</dbReference>
<organism evidence="1 2">
    <name type="scientific">Gonium pectorale</name>
    <name type="common">Green alga</name>
    <dbReference type="NCBI Taxonomy" id="33097"/>
    <lineage>
        <taxon>Eukaryota</taxon>
        <taxon>Viridiplantae</taxon>
        <taxon>Chlorophyta</taxon>
        <taxon>core chlorophytes</taxon>
        <taxon>Chlorophyceae</taxon>
        <taxon>CS clade</taxon>
        <taxon>Chlamydomonadales</taxon>
        <taxon>Volvocaceae</taxon>
        <taxon>Gonium</taxon>
    </lineage>
</organism>
<keyword evidence="2" id="KW-1185">Reference proteome</keyword>
<comment type="caution">
    <text evidence="1">The sequence shown here is derived from an EMBL/GenBank/DDBJ whole genome shotgun (WGS) entry which is preliminary data.</text>
</comment>
<name>A0A150FWA9_GONPE</name>
<dbReference type="CDD" id="cd22964">
    <property type="entry name" value="DD_CrRSP_unchar"/>
    <property type="match status" value="1"/>
</dbReference>
<accession>A0A150FWA9</accession>
<dbReference type="EMBL" id="LSYV01000247">
    <property type="protein sequence ID" value="KXZ41902.1"/>
    <property type="molecule type" value="Genomic_DNA"/>
</dbReference>
<dbReference type="OrthoDB" id="522106at2759"/>
<evidence type="ECO:0000313" key="1">
    <source>
        <dbReference type="EMBL" id="KXZ41902.1"/>
    </source>
</evidence>
<dbReference type="AlphaFoldDB" id="A0A150FWA9"/>
<dbReference type="SUPFAM" id="SSF47391">
    <property type="entry name" value="Dimerization-anchoring domain of cAMP-dependent PK regulatory subunit"/>
    <property type="match status" value="1"/>
</dbReference>
<gene>
    <name evidence="1" type="ORF">GPECTOR_248g611</name>
</gene>
<sequence length="70" mass="8240">MSTQYSESRPLHGSAVQTPLYERMREYAHSNVVQELLQKMTADLFVERPQDPVAWMIKWLTEEQKRSATD</sequence>
<dbReference type="InterPro" id="IPR007858">
    <property type="entry name" value="Dpy-30_motif"/>
</dbReference>
<reference evidence="2" key="1">
    <citation type="journal article" date="2016" name="Nat. Commun.">
        <title>The Gonium pectorale genome demonstrates co-option of cell cycle regulation during the evolution of multicellularity.</title>
        <authorList>
            <person name="Hanschen E.R."/>
            <person name="Marriage T.N."/>
            <person name="Ferris P.J."/>
            <person name="Hamaji T."/>
            <person name="Toyoda A."/>
            <person name="Fujiyama A."/>
            <person name="Neme R."/>
            <person name="Noguchi H."/>
            <person name="Minakuchi Y."/>
            <person name="Suzuki M."/>
            <person name="Kawai-Toyooka H."/>
            <person name="Smith D.R."/>
            <person name="Sparks H."/>
            <person name="Anderson J."/>
            <person name="Bakaric R."/>
            <person name="Luria V."/>
            <person name="Karger A."/>
            <person name="Kirschner M.W."/>
            <person name="Durand P.M."/>
            <person name="Michod R.E."/>
            <person name="Nozaki H."/>
            <person name="Olson B.J."/>
        </authorList>
    </citation>
    <scope>NUCLEOTIDE SEQUENCE [LARGE SCALE GENOMIC DNA]</scope>
    <source>
        <strain evidence="2">NIES-2863</strain>
    </source>
</reference>
<evidence type="ECO:0000313" key="2">
    <source>
        <dbReference type="Proteomes" id="UP000075714"/>
    </source>
</evidence>
<dbReference type="Gene3D" id="1.20.890.10">
    <property type="entry name" value="cAMP-dependent protein kinase regulatory subunit, dimerization-anchoring domain"/>
    <property type="match status" value="1"/>
</dbReference>
<dbReference type="STRING" id="33097.A0A150FWA9"/>